<dbReference type="AlphaFoldDB" id="A0AAV3Q1R5"/>
<feature type="coiled-coil region" evidence="1">
    <location>
        <begin position="2"/>
        <end position="29"/>
    </location>
</feature>
<name>A0AAV3Q1R5_LITER</name>
<dbReference type="EMBL" id="BAABME010003033">
    <property type="protein sequence ID" value="GAA0157127.1"/>
    <property type="molecule type" value="Genomic_DNA"/>
</dbReference>
<gene>
    <name evidence="2" type="ORF">LIER_14459</name>
</gene>
<accession>A0AAV3Q1R5</accession>
<sequence>MKLDHVKRCNALEVNLEKLKRNQSTLAKDVEDSRSARLEAIKRAEVVEDRALRSETLLSQMDAELGRRVEEFKDSKEGDLFVGKESAATVAGFVAKFLGDFPQLADMLDQFKSEWPHEYCVGSSVGSPDNVEAVVKQVVTPSEGIKATIESGEVAKGEVADEEAIV</sequence>
<keyword evidence="1" id="KW-0175">Coiled coil</keyword>
<proteinExistence type="predicted"/>
<evidence type="ECO:0000313" key="3">
    <source>
        <dbReference type="Proteomes" id="UP001454036"/>
    </source>
</evidence>
<dbReference type="Proteomes" id="UP001454036">
    <property type="component" value="Unassembled WGS sequence"/>
</dbReference>
<organism evidence="2 3">
    <name type="scientific">Lithospermum erythrorhizon</name>
    <name type="common">Purple gromwell</name>
    <name type="synonym">Lithospermum officinale var. erythrorhizon</name>
    <dbReference type="NCBI Taxonomy" id="34254"/>
    <lineage>
        <taxon>Eukaryota</taxon>
        <taxon>Viridiplantae</taxon>
        <taxon>Streptophyta</taxon>
        <taxon>Embryophyta</taxon>
        <taxon>Tracheophyta</taxon>
        <taxon>Spermatophyta</taxon>
        <taxon>Magnoliopsida</taxon>
        <taxon>eudicotyledons</taxon>
        <taxon>Gunneridae</taxon>
        <taxon>Pentapetalae</taxon>
        <taxon>asterids</taxon>
        <taxon>lamiids</taxon>
        <taxon>Boraginales</taxon>
        <taxon>Boraginaceae</taxon>
        <taxon>Boraginoideae</taxon>
        <taxon>Lithospermeae</taxon>
        <taxon>Lithospermum</taxon>
    </lineage>
</organism>
<evidence type="ECO:0000256" key="1">
    <source>
        <dbReference type="SAM" id="Coils"/>
    </source>
</evidence>
<protein>
    <submittedName>
        <fullName evidence="2">Uncharacterized protein</fullName>
    </submittedName>
</protein>
<reference evidence="2 3" key="1">
    <citation type="submission" date="2024-01" db="EMBL/GenBank/DDBJ databases">
        <title>The complete chloroplast genome sequence of Lithospermum erythrorhizon: insights into the phylogenetic relationship among Boraginaceae species and the maternal lineages of purple gromwells.</title>
        <authorList>
            <person name="Okada T."/>
            <person name="Watanabe K."/>
        </authorList>
    </citation>
    <scope>NUCLEOTIDE SEQUENCE [LARGE SCALE GENOMIC DNA]</scope>
</reference>
<evidence type="ECO:0000313" key="2">
    <source>
        <dbReference type="EMBL" id="GAA0157127.1"/>
    </source>
</evidence>
<comment type="caution">
    <text evidence="2">The sequence shown here is derived from an EMBL/GenBank/DDBJ whole genome shotgun (WGS) entry which is preliminary data.</text>
</comment>
<keyword evidence="3" id="KW-1185">Reference proteome</keyword>